<comment type="caution">
    <text evidence="2">The sequence shown here is derived from an EMBL/GenBank/DDBJ whole genome shotgun (WGS) entry which is preliminary data.</text>
</comment>
<dbReference type="InterPro" id="IPR003474">
    <property type="entry name" value="Glcn_transporter"/>
</dbReference>
<dbReference type="Proteomes" id="UP001165492">
    <property type="component" value="Unassembled WGS sequence"/>
</dbReference>
<dbReference type="EMBL" id="JAJHJB010000019">
    <property type="protein sequence ID" value="MCC5466563.1"/>
    <property type="molecule type" value="Genomic_DNA"/>
</dbReference>
<keyword evidence="1" id="KW-0812">Transmembrane</keyword>
<protein>
    <submittedName>
        <fullName evidence="2">GntP family permease</fullName>
    </submittedName>
</protein>
<organism evidence="2 3">
    <name type="scientific">Pelosinus baikalensis</name>
    <dbReference type="NCBI Taxonomy" id="2892015"/>
    <lineage>
        <taxon>Bacteria</taxon>
        <taxon>Bacillati</taxon>
        <taxon>Bacillota</taxon>
        <taxon>Negativicutes</taxon>
        <taxon>Selenomonadales</taxon>
        <taxon>Sporomusaceae</taxon>
        <taxon>Pelosinus</taxon>
    </lineage>
</organism>
<name>A0ABS8HTQ9_9FIRM</name>
<sequence length="58" mass="6499">MGRTDEELPGFGITIITILFPVFLMLLSTFADIYLEKGTTARGFLKYKKARLIACVTL</sequence>
<gene>
    <name evidence="2" type="ORF">LMF89_14525</name>
</gene>
<dbReference type="Pfam" id="PF02447">
    <property type="entry name" value="GntP_permease"/>
    <property type="match status" value="1"/>
</dbReference>
<keyword evidence="1" id="KW-0472">Membrane</keyword>
<reference evidence="2" key="1">
    <citation type="submission" date="2021-11" db="EMBL/GenBank/DDBJ databases">
        <title>Description of a new species Pelosinus isolated from the bottom sediments of Lake Baikal.</title>
        <authorList>
            <person name="Zakharyuk A."/>
        </authorList>
    </citation>
    <scope>NUCLEOTIDE SEQUENCE</scope>
    <source>
        <strain evidence="2">Bkl1</strain>
    </source>
</reference>
<proteinExistence type="predicted"/>
<evidence type="ECO:0000313" key="2">
    <source>
        <dbReference type="EMBL" id="MCC5466563.1"/>
    </source>
</evidence>
<evidence type="ECO:0000256" key="1">
    <source>
        <dbReference type="SAM" id="Phobius"/>
    </source>
</evidence>
<keyword evidence="1" id="KW-1133">Transmembrane helix</keyword>
<keyword evidence="3" id="KW-1185">Reference proteome</keyword>
<accession>A0ABS8HTQ9</accession>
<feature type="transmembrane region" description="Helical" evidence="1">
    <location>
        <begin position="12"/>
        <end position="35"/>
    </location>
</feature>
<evidence type="ECO:0000313" key="3">
    <source>
        <dbReference type="Proteomes" id="UP001165492"/>
    </source>
</evidence>